<dbReference type="EMBL" id="CP134185">
    <property type="protein sequence ID" value="WPA99346.1"/>
    <property type="molecule type" value="Genomic_DNA"/>
</dbReference>
<sequence length="205" mass="23368">MSDAADIEVVAPDGDLLLIVGDEKKMQKKLRVSSHTLSSTSPVFKAMFGPHFQEGQQLRGPSNRDPVEIPLPDDDPRAMVLVCHLLHGRQSPTEDEKLVYQMDIFEVALIIDKYRVVDVLHWQIRGVFSHWLFDLDEDGYTAFSFVSTVAAAYLLNCDDAYNRATACFINHCEDEITELVDLPDMINTMPAQVLREFYHRMVQRP</sequence>
<gene>
    <name evidence="2" type="ORF">CB0940_06677</name>
    <name evidence="3" type="ORF">RHO25_003963</name>
</gene>
<evidence type="ECO:0000313" key="3">
    <source>
        <dbReference type="EMBL" id="WPA99346.1"/>
    </source>
</evidence>
<organism evidence="2 4">
    <name type="scientific">Cercospora beticola</name>
    <name type="common">Sugarbeet leaf spot fungus</name>
    <dbReference type="NCBI Taxonomy" id="122368"/>
    <lineage>
        <taxon>Eukaryota</taxon>
        <taxon>Fungi</taxon>
        <taxon>Dikarya</taxon>
        <taxon>Ascomycota</taxon>
        <taxon>Pezizomycotina</taxon>
        <taxon>Dothideomycetes</taxon>
        <taxon>Dothideomycetidae</taxon>
        <taxon>Mycosphaerellales</taxon>
        <taxon>Mycosphaerellaceae</taxon>
        <taxon>Cercospora</taxon>
    </lineage>
</organism>
<keyword evidence="5" id="KW-1185">Reference proteome</keyword>
<dbReference type="SUPFAM" id="SSF54695">
    <property type="entry name" value="POZ domain"/>
    <property type="match status" value="1"/>
</dbReference>
<reference evidence="3 5" key="2">
    <citation type="submission" date="2023-09" db="EMBL/GenBank/DDBJ databases">
        <title>Complete-Gapless Cercospora beticola genome.</title>
        <authorList>
            <person name="Wyatt N.A."/>
            <person name="Spanner R.E."/>
            <person name="Bolton M.D."/>
        </authorList>
    </citation>
    <scope>NUCLEOTIDE SEQUENCE [LARGE SCALE GENOMIC DNA]</scope>
    <source>
        <strain evidence="3">Cb09-40</strain>
    </source>
</reference>
<dbReference type="Gene3D" id="3.30.710.10">
    <property type="entry name" value="Potassium Channel Kv1.1, Chain A"/>
    <property type="match status" value="1"/>
</dbReference>
<name>A0A2G5HYU0_CERBT</name>
<evidence type="ECO:0000313" key="5">
    <source>
        <dbReference type="Proteomes" id="UP001302367"/>
    </source>
</evidence>
<dbReference type="InterPro" id="IPR011333">
    <property type="entry name" value="SKP1/BTB/POZ_sf"/>
</dbReference>
<dbReference type="Proteomes" id="UP001302367">
    <property type="component" value="Chromosome 2"/>
</dbReference>
<dbReference type="Proteomes" id="UP000230605">
    <property type="component" value="Chromosome 2"/>
</dbReference>
<evidence type="ECO:0000313" key="2">
    <source>
        <dbReference type="EMBL" id="PIA97671.1"/>
    </source>
</evidence>
<evidence type="ECO:0000259" key="1">
    <source>
        <dbReference type="PROSITE" id="PS50097"/>
    </source>
</evidence>
<dbReference type="OrthoDB" id="3650604at2759"/>
<proteinExistence type="predicted"/>
<dbReference type="AlphaFoldDB" id="A0A2G5HYU0"/>
<protein>
    <recommendedName>
        <fullName evidence="1">BTB domain-containing protein</fullName>
    </recommendedName>
</protein>
<accession>A0A2G5HYU0</accession>
<feature type="domain" description="BTB" evidence="1">
    <location>
        <begin position="14"/>
        <end position="95"/>
    </location>
</feature>
<evidence type="ECO:0000313" key="4">
    <source>
        <dbReference type="Proteomes" id="UP000230605"/>
    </source>
</evidence>
<dbReference type="EMBL" id="LKMD01000102">
    <property type="protein sequence ID" value="PIA97671.1"/>
    <property type="molecule type" value="Genomic_DNA"/>
</dbReference>
<reference evidence="2 4" key="1">
    <citation type="submission" date="2015-10" db="EMBL/GenBank/DDBJ databases">
        <title>The cercosporin biosynthetic gene cluster was horizontally transferred to several fungal lineages and shown to be expanded in Cercospora beticola based on microsynteny with recipient genomes.</title>
        <authorList>
            <person name="De Jonge R."/>
            <person name="Ebert M.K."/>
            <person name="Suttle J.C."/>
            <person name="Jurick Ii W.M."/>
            <person name="Secor G.A."/>
            <person name="Thomma B.P."/>
            <person name="Van De Peer Y."/>
            <person name="Bolton M.D."/>
        </authorList>
    </citation>
    <scope>NUCLEOTIDE SEQUENCE [LARGE SCALE GENOMIC DNA]</scope>
    <source>
        <strain evidence="2 4">09-40</strain>
    </source>
</reference>
<dbReference type="InterPro" id="IPR000210">
    <property type="entry name" value="BTB/POZ_dom"/>
</dbReference>
<dbReference type="PROSITE" id="PS50097">
    <property type="entry name" value="BTB"/>
    <property type="match status" value="1"/>
</dbReference>